<dbReference type="PANTHER" id="PTHR21174:SF0">
    <property type="entry name" value="HD PHOSPHOHYDROLASE FAMILY PROTEIN-RELATED"/>
    <property type="match status" value="1"/>
</dbReference>
<evidence type="ECO:0000256" key="8">
    <source>
        <dbReference type="SAM" id="Phobius"/>
    </source>
</evidence>
<evidence type="ECO:0000313" key="11">
    <source>
        <dbReference type="Proteomes" id="UP000615760"/>
    </source>
</evidence>
<keyword evidence="5 8" id="KW-1133">Transmembrane helix</keyword>
<keyword evidence="7 8" id="KW-0472">Membrane</keyword>
<evidence type="ECO:0000256" key="1">
    <source>
        <dbReference type="ARBA" id="ARBA00004236"/>
    </source>
</evidence>
<feature type="domain" description="HD/PDEase" evidence="9">
    <location>
        <begin position="23"/>
        <end position="257"/>
    </location>
</feature>
<evidence type="ECO:0000256" key="4">
    <source>
        <dbReference type="ARBA" id="ARBA00022741"/>
    </source>
</evidence>
<dbReference type="PANTHER" id="PTHR21174">
    <property type="match status" value="1"/>
</dbReference>
<dbReference type="InterPro" id="IPR006674">
    <property type="entry name" value="HD_domain"/>
</dbReference>
<dbReference type="InterPro" id="IPR009218">
    <property type="entry name" value="HD_phosphohydro"/>
</dbReference>
<dbReference type="SUPFAM" id="SSF109604">
    <property type="entry name" value="HD-domain/PDEase-like"/>
    <property type="match status" value="1"/>
</dbReference>
<keyword evidence="2" id="KW-1003">Cell membrane</keyword>
<keyword evidence="3 8" id="KW-0812">Transmembrane</keyword>
<dbReference type="Gene3D" id="1.10.3210.10">
    <property type="entry name" value="Hypothetical protein af1432"/>
    <property type="match status" value="1"/>
</dbReference>
<dbReference type="SMART" id="SM00471">
    <property type="entry name" value="HDc"/>
    <property type="match status" value="1"/>
</dbReference>
<evidence type="ECO:0000256" key="2">
    <source>
        <dbReference type="ARBA" id="ARBA00022475"/>
    </source>
</evidence>
<dbReference type="CDD" id="cd00077">
    <property type="entry name" value="HDc"/>
    <property type="match status" value="1"/>
</dbReference>
<feature type="transmembrane region" description="Helical" evidence="8">
    <location>
        <begin position="277"/>
        <end position="296"/>
    </location>
</feature>
<keyword evidence="11" id="KW-1185">Reference proteome</keyword>
<evidence type="ECO:0000256" key="5">
    <source>
        <dbReference type="ARBA" id="ARBA00022989"/>
    </source>
</evidence>
<dbReference type="Proteomes" id="UP000615760">
    <property type="component" value="Unassembled WGS sequence"/>
</dbReference>
<feature type="transmembrane region" description="Helical" evidence="8">
    <location>
        <begin position="246"/>
        <end position="265"/>
    </location>
</feature>
<keyword evidence="4" id="KW-0547">Nucleotide-binding</keyword>
<evidence type="ECO:0000256" key="3">
    <source>
        <dbReference type="ARBA" id="ARBA00022692"/>
    </source>
</evidence>
<evidence type="ECO:0000256" key="7">
    <source>
        <dbReference type="ARBA" id="ARBA00023136"/>
    </source>
</evidence>
<reference evidence="11" key="1">
    <citation type="journal article" date="2019" name="Int. J. Syst. Evol. Microbiol.">
        <title>The Global Catalogue of Microorganisms (GCM) 10K type strain sequencing project: providing services to taxonomists for standard genome sequencing and annotation.</title>
        <authorList>
            <consortium name="The Broad Institute Genomics Platform"/>
            <consortium name="The Broad Institute Genome Sequencing Center for Infectious Disease"/>
            <person name="Wu L."/>
            <person name="Ma J."/>
        </authorList>
    </citation>
    <scope>NUCLEOTIDE SEQUENCE [LARGE SCALE GENOMIC DNA]</scope>
    <source>
        <strain evidence="11">CGMCC 1.15461</strain>
    </source>
</reference>
<dbReference type="RefSeq" id="WP_188620665.1">
    <property type="nucleotide sequence ID" value="NZ_BMJE01000003.1"/>
</dbReference>
<feature type="transmembrane region" description="Helical" evidence="8">
    <location>
        <begin position="371"/>
        <end position="391"/>
    </location>
</feature>
<evidence type="ECO:0000313" key="10">
    <source>
        <dbReference type="EMBL" id="GGB76213.1"/>
    </source>
</evidence>
<gene>
    <name evidence="10" type="ORF">GCM10007424_15280</name>
</gene>
<organism evidence="10 11">
    <name type="scientific">Flavobacterium suaedae</name>
    <dbReference type="NCBI Taxonomy" id="1767027"/>
    <lineage>
        <taxon>Bacteria</taxon>
        <taxon>Pseudomonadati</taxon>
        <taxon>Bacteroidota</taxon>
        <taxon>Flavobacteriia</taxon>
        <taxon>Flavobacteriales</taxon>
        <taxon>Flavobacteriaceae</taxon>
        <taxon>Flavobacterium</taxon>
    </lineage>
</organism>
<dbReference type="Pfam" id="PF01966">
    <property type="entry name" value="HD"/>
    <property type="match status" value="1"/>
</dbReference>
<evidence type="ECO:0000256" key="6">
    <source>
        <dbReference type="ARBA" id="ARBA00023118"/>
    </source>
</evidence>
<comment type="caution">
    <text evidence="10">The sequence shown here is derived from an EMBL/GenBank/DDBJ whole genome shotgun (WGS) entry which is preliminary data.</text>
</comment>
<sequence>MSIVKKAENYLFGLFKDKLSPSFIYHNFNHTLRVVNSVKLLAEKSEVNEEDTEILLLAAWFHDSGYTEGCKDHEEKSCLIAEKFLKENNYPEDKIARIIQLIMVTKLAAKPDNLLEYIIRDADCSHFAEKNYNKLAELLREEWRLTMDKEFTDVEWATANRDILMYKHRFYTDYAKEKMQPVKERNIAVLQQTINDIESSKEKTSKDKLNKKKLEKLTRPDRGIDTMFRITLNNHTRLSQIADSKANIMISVNAIIISVALTALIPKLDSPANSHLIVPTLILVLFSVTSIIFAILSTRPKVTGGTFTRSDIDERKVNLMFFGNFYKMPLEEYNWAMNEMMKDRKYLYDSLIKDLYFLGLVLHRKYKLLRITYNIFMVGIIISVAAFVYAFSLI</sequence>
<accession>A0ABQ1JS70</accession>
<comment type="subcellular location">
    <subcellularLocation>
        <location evidence="1">Cell membrane</location>
    </subcellularLocation>
</comment>
<dbReference type="InterPro" id="IPR043760">
    <property type="entry name" value="PycTM_dom"/>
</dbReference>
<dbReference type="Pfam" id="PF18967">
    <property type="entry name" value="PycTM"/>
    <property type="match status" value="1"/>
</dbReference>
<dbReference type="InterPro" id="IPR003607">
    <property type="entry name" value="HD/PDEase_dom"/>
</dbReference>
<keyword evidence="6" id="KW-0051">Antiviral defense</keyword>
<protein>
    <recommendedName>
        <fullName evidence="9">HD/PDEase domain-containing protein</fullName>
    </recommendedName>
</protein>
<dbReference type="EMBL" id="BMJE01000003">
    <property type="protein sequence ID" value="GGB76213.1"/>
    <property type="molecule type" value="Genomic_DNA"/>
</dbReference>
<evidence type="ECO:0000259" key="9">
    <source>
        <dbReference type="SMART" id="SM00471"/>
    </source>
</evidence>
<proteinExistence type="predicted"/>
<name>A0ABQ1JS70_9FLAO</name>